<feature type="compositionally biased region" description="Basic and acidic residues" evidence="1">
    <location>
        <begin position="246"/>
        <end position="261"/>
    </location>
</feature>
<dbReference type="EMBL" id="FQ790271">
    <property type="protein sequence ID" value="CCD44756.1"/>
    <property type="molecule type" value="Genomic_DNA"/>
</dbReference>
<proteinExistence type="predicted"/>
<dbReference type="OrthoDB" id="3538694at2759"/>
<dbReference type="AlphaFoldDB" id="G2XW86"/>
<protein>
    <submittedName>
        <fullName evidence="2">Uncharacterized protein</fullName>
    </submittedName>
</protein>
<dbReference type="HOGENOM" id="CLU_855273_0_0_1"/>
<accession>G2XW86</accession>
<evidence type="ECO:0000313" key="2">
    <source>
        <dbReference type="EMBL" id="CCD44756.1"/>
    </source>
</evidence>
<reference evidence="3" key="1">
    <citation type="journal article" date="2011" name="PLoS Genet.">
        <title>Genomic analysis of the necrotrophic fungal pathogens Sclerotinia sclerotiorum and Botrytis cinerea.</title>
        <authorList>
            <person name="Amselem J."/>
            <person name="Cuomo C.A."/>
            <person name="van Kan J.A."/>
            <person name="Viaud M."/>
            <person name="Benito E.P."/>
            <person name="Couloux A."/>
            <person name="Coutinho P.M."/>
            <person name="de Vries R.P."/>
            <person name="Dyer P.S."/>
            <person name="Fillinger S."/>
            <person name="Fournier E."/>
            <person name="Gout L."/>
            <person name="Hahn M."/>
            <person name="Kohn L."/>
            <person name="Lapalu N."/>
            <person name="Plummer K.M."/>
            <person name="Pradier J.M."/>
            <person name="Quevillon E."/>
            <person name="Sharon A."/>
            <person name="Simon A."/>
            <person name="ten Have A."/>
            <person name="Tudzynski B."/>
            <person name="Tudzynski P."/>
            <person name="Wincker P."/>
            <person name="Andrew M."/>
            <person name="Anthouard V."/>
            <person name="Beever R.E."/>
            <person name="Beffa R."/>
            <person name="Benoit I."/>
            <person name="Bouzid O."/>
            <person name="Brault B."/>
            <person name="Chen Z."/>
            <person name="Choquer M."/>
            <person name="Collemare J."/>
            <person name="Cotton P."/>
            <person name="Danchin E.G."/>
            <person name="Da Silva C."/>
            <person name="Gautier A."/>
            <person name="Giraud C."/>
            <person name="Giraud T."/>
            <person name="Gonzalez C."/>
            <person name="Grossetete S."/>
            <person name="Guldener U."/>
            <person name="Henrissat B."/>
            <person name="Howlett B.J."/>
            <person name="Kodira C."/>
            <person name="Kretschmer M."/>
            <person name="Lappartient A."/>
            <person name="Leroch M."/>
            <person name="Levis C."/>
            <person name="Mauceli E."/>
            <person name="Neuveglise C."/>
            <person name="Oeser B."/>
            <person name="Pearson M."/>
            <person name="Poulain J."/>
            <person name="Poussereau N."/>
            <person name="Quesneville H."/>
            <person name="Rascle C."/>
            <person name="Schumacher J."/>
            <person name="Segurens B."/>
            <person name="Sexton A."/>
            <person name="Silva E."/>
            <person name="Sirven C."/>
            <person name="Soanes D.M."/>
            <person name="Talbot N.J."/>
            <person name="Templeton M."/>
            <person name="Yandava C."/>
            <person name="Yarden O."/>
            <person name="Zeng Q."/>
            <person name="Rollins J.A."/>
            <person name="Lebrun M.H."/>
            <person name="Dickman M."/>
        </authorList>
    </citation>
    <scope>NUCLEOTIDE SEQUENCE [LARGE SCALE GENOMIC DNA]</scope>
    <source>
        <strain evidence="3">T4</strain>
    </source>
</reference>
<evidence type="ECO:0000256" key="1">
    <source>
        <dbReference type="SAM" id="MobiDB-lite"/>
    </source>
</evidence>
<sequence length="325" mass="37495">MSSWVDNIHVGCILRPRDDIEKKRSGVACEWNKLSDHRGVNPALRRCPENCHQDVAGQEHPIIVLQKEDNMILYVAMTGKPIYHDQEGTQYSPIGHYFPPGNGIPHPARFRSRYWLLNPNPWNERTINAARQSANRRLIELEKYSELRLPHIYFQKADTFKAFGGHNTSASEYRLDEGSYHRLMDRLGLNASNYTSDMLPRTLTRHNPTVSVPTSLSSQASASPTPQNLSHDYYPPGRWRNGPSQSERRRNTRNRDYKLSNDDLPSWMTTLRNWIRPYHGKDRNMKSYKSCKIQKISDPVAEDLLLSDQANEPPLPYVITLQCSV</sequence>
<gene>
    <name evidence="2" type="ORF">BofuT4_P056570.1</name>
</gene>
<name>G2XW86_BOTF4</name>
<evidence type="ECO:0000313" key="3">
    <source>
        <dbReference type="Proteomes" id="UP000008177"/>
    </source>
</evidence>
<dbReference type="InParanoid" id="G2XW86"/>
<organism evidence="2 3">
    <name type="scientific">Botryotinia fuckeliana (strain T4)</name>
    <name type="common">Noble rot fungus</name>
    <name type="synonym">Botrytis cinerea</name>
    <dbReference type="NCBI Taxonomy" id="999810"/>
    <lineage>
        <taxon>Eukaryota</taxon>
        <taxon>Fungi</taxon>
        <taxon>Dikarya</taxon>
        <taxon>Ascomycota</taxon>
        <taxon>Pezizomycotina</taxon>
        <taxon>Leotiomycetes</taxon>
        <taxon>Helotiales</taxon>
        <taxon>Sclerotiniaceae</taxon>
        <taxon>Botrytis</taxon>
    </lineage>
</organism>
<feature type="compositionally biased region" description="Polar residues" evidence="1">
    <location>
        <begin position="205"/>
        <end position="230"/>
    </location>
</feature>
<dbReference type="Proteomes" id="UP000008177">
    <property type="component" value="Unplaced contigs"/>
</dbReference>
<feature type="region of interest" description="Disordered" evidence="1">
    <location>
        <begin position="199"/>
        <end position="262"/>
    </location>
</feature>